<comment type="caution">
    <text evidence="2">The sequence shown here is derived from an EMBL/GenBank/DDBJ whole genome shotgun (WGS) entry which is preliminary data.</text>
</comment>
<dbReference type="InterPro" id="IPR056924">
    <property type="entry name" value="SH3_Tf2-1"/>
</dbReference>
<name>A0A4Y9ZVU5_9AGAM</name>
<dbReference type="Pfam" id="PF24626">
    <property type="entry name" value="SH3_Tf2-1"/>
    <property type="match status" value="1"/>
</dbReference>
<organism evidence="2 3">
    <name type="scientific">Hericium alpestre</name>
    <dbReference type="NCBI Taxonomy" id="135208"/>
    <lineage>
        <taxon>Eukaryota</taxon>
        <taxon>Fungi</taxon>
        <taxon>Dikarya</taxon>
        <taxon>Basidiomycota</taxon>
        <taxon>Agaricomycotina</taxon>
        <taxon>Agaricomycetes</taxon>
        <taxon>Russulales</taxon>
        <taxon>Hericiaceae</taxon>
        <taxon>Hericium</taxon>
    </lineage>
</organism>
<protein>
    <recommendedName>
        <fullName evidence="1">Tf2-1-like SH3-like domain-containing protein</fullName>
    </recommendedName>
</protein>
<feature type="domain" description="Tf2-1-like SH3-like" evidence="1">
    <location>
        <begin position="18"/>
        <end position="78"/>
    </location>
</feature>
<proteinExistence type="predicted"/>
<dbReference type="AlphaFoldDB" id="A0A4Y9ZVU5"/>
<sequence>MKCNNQDHIYDTIHFQVGDKVWLNSKNIKTTQPKAKLADHHLGPFGITDVLGPVSYRLKLLFTWRIHPVFHTSLLLPYKETNAYGPNFPAPPPDLVEGEEEYEVESVLDACLTWNKCGDVWTLRMEAAAKTKTNRVSGGVRGPSISRGECLDV</sequence>
<evidence type="ECO:0000313" key="2">
    <source>
        <dbReference type="EMBL" id="TFY77608.1"/>
    </source>
</evidence>
<gene>
    <name evidence="2" type="ORF">EWM64_g6404</name>
</gene>
<dbReference type="OrthoDB" id="3218226at2759"/>
<keyword evidence="3" id="KW-1185">Reference proteome</keyword>
<accession>A0A4Y9ZVU5</accession>
<reference evidence="2 3" key="1">
    <citation type="submission" date="2019-02" db="EMBL/GenBank/DDBJ databases">
        <title>Genome sequencing of the rare red list fungi Hericium alpestre (H. flagellum).</title>
        <authorList>
            <person name="Buettner E."/>
            <person name="Kellner H."/>
        </authorList>
    </citation>
    <scope>NUCLEOTIDE SEQUENCE [LARGE SCALE GENOMIC DNA]</scope>
    <source>
        <strain evidence="2 3">DSM 108284</strain>
    </source>
</reference>
<evidence type="ECO:0000313" key="3">
    <source>
        <dbReference type="Proteomes" id="UP000298061"/>
    </source>
</evidence>
<dbReference type="Proteomes" id="UP000298061">
    <property type="component" value="Unassembled WGS sequence"/>
</dbReference>
<dbReference type="EMBL" id="SFCI01000867">
    <property type="protein sequence ID" value="TFY77608.1"/>
    <property type="molecule type" value="Genomic_DNA"/>
</dbReference>
<evidence type="ECO:0000259" key="1">
    <source>
        <dbReference type="Pfam" id="PF24626"/>
    </source>
</evidence>